<keyword evidence="1" id="KW-1185">Reference proteome</keyword>
<dbReference type="Proteomes" id="UP000887574">
    <property type="component" value="Unplaced"/>
</dbReference>
<evidence type="ECO:0000313" key="1">
    <source>
        <dbReference type="Proteomes" id="UP000887574"/>
    </source>
</evidence>
<reference evidence="2" key="1">
    <citation type="submission" date="2022-11" db="UniProtKB">
        <authorList>
            <consortium name="WormBaseParasite"/>
        </authorList>
    </citation>
    <scope>IDENTIFICATION</scope>
</reference>
<dbReference type="WBParaSite" id="jg3268">
    <property type="protein sequence ID" value="jg3268"/>
    <property type="gene ID" value="jg3268"/>
</dbReference>
<sequence>MQCLLNNSLAARLLTVAKVNVYKNFEMKIAQNATESQGVVKIMLSHVPLLHAFYLPAIKNIIDSFGPAIILSAHDHTAKVYIKNGSRMQEFELPNKPFRYLLALNNTKSEVNFVEFKTPTVSYRMGFQKWVMEF</sequence>
<dbReference type="SUPFAM" id="SSF56300">
    <property type="entry name" value="Metallo-dependent phosphatases"/>
    <property type="match status" value="1"/>
</dbReference>
<organism evidence="1 2">
    <name type="scientific">Ditylenchus dipsaci</name>
    <dbReference type="NCBI Taxonomy" id="166011"/>
    <lineage>
        <taxon>Eukaryota</taxon>
        <taxon>Metazoa</taxon>
        <taxon>Ecdysozoa</taxon>
        <taxon>Nematoda</taxon>
        <taxon>Chromadorea</taxon>
        <taxon>Rhabditida</taxon>
        <taxon>Tylenchina</taxon>
        <taxon>Tylenchomorpha</taxon>
        <taxon>Sphaerularioidea</taxon>
        <taxon>Anguinidae</taxon>
        <taxon>Anguininae</taxon>
        <taxon>Ditylenchus</taxon>
    </lineage>
</organism>
<dbReference type="InterPro" id="IPR029052">
    <property type="entry name" value="Metallo-depent_PP-like"/>
</dbReference>
<proteinExistence type="predicted"/>
<name>A0A915EAK5_9BILA</name>
<protein>
    <submittedName>
        <fullName evidence="2">Uncharacterized protein</fullName>
    </submittedName>
</protein>
<accession>A0A915EAK5</accession>
<dbReference type="AlphaFoldDB" id="A0A915EAK5"/>
<evidence type="ECO:0000313" key="2">
    <source>
        <dbReference type="WBParaSite" id="jg3268"/>
    </source>
</evidence>